<organism evidence="1 2">
    <name type="scientific">Streptomyces spinosisporus</name>
    <dbReference type="NCBI Taxonomy" id="2927582"/>
    <lineage>
        <taxon>Bacteria</taxon>
        <taxon>Bacillati</taxon>
        <taxon>Actinomycetota</taxon>
        <taxon>Actinomycetes</taxon>
        <taxon>Kitasatosporales</taxon>
        <taxon>Streptomycetaceae</taxon>
        <taxon>Streptomyces</taxon>
    </lineage>
</organism>
<dbReference type="EMBL" id="JALDAX010000019">
    <property type="protein sequence ID" value="MCI3245120.1"/>
    <property type="molecule type" value="Genomic_DNA"/>
</dbReference>
<dbReference type="Proteomes" id="UP001165270">
    <property type="component" value="Unassembled WGS sequence"/>
</dbReference>
<keyword evidence="2" id="KW-1185">Reference proteome</keyword>
<reference evidence="1" key="1">
    <citation type="submission" date="2022-03" db="EMBL/GenBank/DDBJ databases">
        <title>Streptomyces 7R015 and 7R016 isolated from Barleria lupulina in Thailand.</title>
        <authorList>
            <person name="Kanchanasin P."/>
            <person name="Phongsopitanun W."/>
            <person name="Tanasupawat S."/>
        </authorList>
    </citation>
    <scope>NUCLEOTIDE SEQUENCE</scope>
    <source>
        <strain evidence="1">7R016</strain>
    </source>
</reference>
<comment type="caution">
    <text evidence="1">The sequence shown here is derived from an EMBL/GenBank/DDBJ whole genome shotgun (WGS) entry which is preliminary data.</text>
</comment>
<sequence length="146" mass="16455">MDIAKWLSVVDQLCVREFPREHVRTDVGTGGPGYLIAELQTSDDFYEDDGSGREETEAQYEADRDGLGALLTERWGAVDRFSLHSVFVRAMDGEDIDEPWRSLSNHVPDVHLWTCESGRWIGLAISQWDAELPLQLLAIATDVDPH</sequence>
<gene>
    <name evidence="1" type="ORF">MQN93_35950</name>
</gene>
<name>A0ABS9XSS9_9ACTN</name>
<proteinExistence type="predicted"/>
<protein>
    <submittedName>
        <fullName evidence="1">Uncharacterized protein</fullName>
    </submittedName>
</protein>
<dbReference type="RefSeq" id="WP_242712834.1">
    <property type="nucleotide sequence ID" value="NZ_JALDAX010000019.1"/>
</dbReference>
<evidence type="ECO:0000313" key="1">
    <source>
        <dbReference type="EMBL" id="MCI3245120.1"/>
    </source>
</evidence>
<evidence type="ECO:0000313" key="2">
    <source>
        <dbReference type="Proteomes" id="UP001165270"/>
    </source>
</evidence>
<accession>A0ABS9XSS9</accession>